<evidence type="ECO:0000256" key="6">
    <source>
        <dbReference type="ARBA" id="ARBA00024199"/>
    </source>
</evidence>
<evidence type="ECO:0000256" key="2">
    <source>
        <dbReference type="ARBA" id="ARBA00022490"/>
    </source>
</evidence>
<keyword evidence="3" id="KW-0203">Cytokinin biosynthesis</keyword>
<keyword evidence="9" id="KW-1185">Reference proteome</keyword>
<comment type="subcellular location">
    <subcellularLocation>
        <location evidence="1">Cytoplasm</location>
    </subcellularLocation>
</comment>
<proteinExistence type="inferred from homology"/>
<dbReference type="GO" id="GO:0009736">
    <property type="term" value="P:cytokinin-activated signaling pathway"/>
    <property type="evidence" value="ECO:0007669"/>
    <property type="project" value="UniProtKB-KW"/>
</dbReference>
<gene>
    <name evidence="8" type="ORF">SLEP1_g30023</name>
</gene>
<evidence type="ECO:0000256" key="5">
    <source>
        <dbReference type="ARBA" id="ARBA00023242"/>
    </source>
</evidence>
<evidence type="ECO:0000256" key="1">
    <source>
        <dbReference type="ARBA" id="ARBA00004496"/>
    </source>
</evidence>
<evidence type="ECO:0000313" key="9">
    <source>
        <dbReference type="Proteomes" id="UP001054252"/>
    </source>
</evidence>
<keyword evidence="5" id="KW-0539">Nucleus</keyword>
<feature type="region of interest" description="Disordered" evidence="7">
    <location>
        <begin position="44"/>
        <end position="76"/>
    </location>
</feature>
<dbReference type="AlphaFoldDB" id="A0AAV5K5K1"/>
<dbReference type="InterPro" id="IPR044670">
    <property type="entry name" value="SOFL"/>
</dbReference>
<feature type="compositionally biased region" description="Acidic residues" evidence="7">
    <location>
        <begin position="53"/>
        <end position="63"/>
    </location>
</feature>
<name>A0AAV5K5K1_9ROSI</name>
<evidence type="ECO:0000256" key="3">
    <source>
        <dbReference type="ARBA" id="ARBA00022712"/>
    </source>
</evidence>
<dbReference type="Proteomes" id="UP001054252">
    <property type="component" value="Unassembled WGS sequence"/>
</dbReference>
<dbReference type="GO" id="GO:0005737">
    <property type="term" value="C:cytoplasm"/>
    <property type="evidence" value="ECO:0007669"/>
    <property type="project" value="UniProtKB-SubCell"/>
</dbReference>
<comment type="caution">
    <text evidence="8">The sequence shown here is derived from an EMBL/GenBank/DDBJ whole genome shotgun (WGS) entry which is preliminary data.</text>
</comment>
<protein>
    <submittedName>
        <fullName evidence="8">Uncharacterized protein</fullName>
    </submittedName>
</protein>
<dbReference type="PANTHER" id="PTHR33347">
    <property type="entry name" value="OSJNBA0091C07.3 PROTEIN"/>
    <property type="match status" value="1"/>
</dbReference>
<evidence type="ECO:0000256" key="7">
    <source>
        <dbReference type="SAM" id="MobiDB-lite"/>
    </source>
</evidence>
<accession>A0AAV5K5K1</accession>
<dbReference type="EMBL" id="BPVZ01000053">
    <property type="protein sequence ID" value="GKV19805.1"/>
    <property type="molecule type" value="Genomic_DNA"/>
</dbReference>
<dbReference type="PANTHER" id="PTHR33347:SF1">
    <property type="entry name" value="PROTEIN SOB FIVE-LIKE 5"/>
    <property type="match status" value="1"/>
</dbReference>
<comment type="similarity">
    <text evidence="6">Belongs to the SOFL plant protein family.</text>
</comment>
<dbReference type="GO" id="GO:0009691">
    <property type="term" value="P:cytokinin biosynthetic process"/>
    <property type="evidence" value="ECO:0007669"/>
    <property type="project" value="UniProtKB-KW"/>
</dbReference>
<keyword evidence="4" id="KW-0932">Cytokinin signaling pathway</keyword>
<evidence type="ECO:0000256" key="4">
    <source>
        <dbReference type="ARBA" id="ARBA00022864"/>
    </source>
</evidence>
<reference evidence="8 9" key="1">
    <citation type="journal article" date="2021" name="Commun. Biol.">
        <title>The genome of Shorea leprosula (Dipterocarpaceae) highlights the ecological relevance of drought in aseasonal tropical rainforests.</title>
        <authorList>
            <person name="Ng K.K.S."/>
            <person name="Kobayashi M.J."/>
            <person name="Fawcett J.A."/>
            <person name="Hatakeyama M."/>
            <person name="Paape T."/>
            <person name="Ng C.H."/>
            <person name="Ang C.C."/>
            <person name="Tnah L.H."/>
            <person name="Lee C.T."/>
            <person name="Nishiyama T."/>
            <person name="Sese J."/>
            <person name="O'Brien M.J."/>
            <person name="Copetti D."/>
            <person name="Mohd Noor M.I."/>
            <person name="Ong R.C."/>
            <person name="Putra M."/>
            <person name="Sireger I.Z."/>
            <person name="Indrioko S."/>
            <person name="Kosugi Y."/>
            <person name="Izuno A."/>
            <person name="Isagi Y."/>
            <person name="Lee S.L."/>
            <person name="Shimizu K.K."/>
        </authorList>
    </citation>
    <scope>NUCLEOTIDE SEQUENCE [LARGE SCALE GENOMIC DNA]</scope>
    <source>
        <strain evidence="8">214</strain>
    </source>
</reference>
<sequence>MASKCSSGCESGWTLYLEQSFVSPSPSHRRPGFDSMKGFCGKATEKSKTQVVEEVDVEEEEDLSMVSDASSGPPHVHEDDGYFGENRYHHYPESEGAALVQSDSKRCRNKEHQRRSQDPEMFSFLDDTASSPLINFSQNNLAVNNNQASMENVLDYSQGFSASHFEGRPLFQDHFGFFQSSLSSNQLQRNQWY</sequence>
<evidence type="ECO:0000313" key="8">
    <source>
        <dbReference type="EMBL" id="GKV19805.1"/>
    </source>
</evidence>
<keyword evidence="2" id="KW-0963">Cytoplasm</keyword>
<organism evidence="8 9">
    <name type="scientific">Rubroshorea leprosula</name>
    <dbReference type="NCBI Taxonomy" id="152421"/>
    <lineage>
        <taxon>Eukaryota</taxon>
        <taxon>Viridiplantae</taxon>
        <taxon>Streptophyta</taxon>
        <taxon>Embryophyta</taxon>
        <taxon>Tracheophyta</taxon>
        <taxon>Spermatophyta</taxon>
        <taxon>Magnoliopsida</taxon>
        <taxon>eudicotyledons</taxon>
        <taxon>Gunneridae</taxon>
        <taxon>Pentapetalae</taxon>
        <taxon>rosids</taxon>
        <taxon>malvids</taxon>
        <taxon>Malvales</taxon>
        <taxon>Dipterocarpaceae</taxon>
        <taxon>Rubroshorea</taxon>
    </lineage>
</organism>